<dbReference type="EMBL" id="JBHUPB010000015">
    <property type="protein sequence ID" value="MFD2970220.1"/>
    <property type="molecule type" value="Genomic_DNA"/>
</dbReference>
<protein>
    <submittedName>
        <fullName evidence="2">WG repeat-containing protein</fullName>
    </submittedName>
</protein>
<dbReference type="InterPro" id="IPR032774">
    <property type="entry name" value="WG_beta_rep"/>
</dbReference>
<evidence type="ECO:0000313" key="2">
    <source>
        <dbReference type="EMBL" id="MFD2970220.1"/>
    </source>
</evidence>
<feature type="chain" id="PRO_5047109592" evidence="1">
    <location>
        <begin position="19"/>
        <end position="288"/>
    </location>
</feature>
<accession>A0ABW6BND3</accession>
<dbReference type="Pfam" id="PF14903">
    <property type="entry name" value="WG_beta_rep"/>
    <property type="match status" value="4"/>
</dbReference>
<evidence type="ECO:0000256" key="1">
    <source>
        <dbReference type="SAM" id="SignalP"/>
    </source>
</evidence>
<evidence type="ECO:0000313" key="3">
    <source>
        <dbReference type="Proteomes" id="UP001597525"/>
    </source>
</evidence>
<dbReference type="PANTHER" id="PTHR37841">
    <property type="entry name" value="GLR2918 PROTEIN"/>
    <property type="match status" value="1"/>
</dbReference>
<keyword evidence="1" id="KW-0732">Signal</keyword>
<dbReference type="Proteomes" id="UP001597525">
    <property type="component" value="Unassembled WGS sequence"/>
</dbReference>
<feature type="signal peptide" evidence="1">
    <location>
        <begin position="1"/>
        <end position="18"/>
    </location>
</feature>
<proteinExistence type="predicted"/>
<reference evidence="3" key="1">
    <citation type="journal article" date="2019" name="Int. J. Syst. Evol. Microbiol.">
        <title>The Global Catalogue of Microorganisms (GCM) 10K type strain sequencing project: providing services to taxonomists for standard genome sequencing and annotation.</title>
        <authorList>
            <consortium name="The Broad Institute Genomics Platform"/>
            <consortium name="The Broad Institute Genome Sequencing Center for Infectious Disease"/>
            <person name="Wu L."/>
            <person name="Ma J."/>
        </authorList>
    </citation>
    <scope>NUCLEOTIDE SEQUENCE [LARGE SCALE GENOMIC DNA]</scope>
    <source>
        <strain evidence="3">KCTC 22814</strain>
    </source>
</reference>
<sequence>MKTLLSILILLLQQSANAQSDPELFPVNDRKAGYLGYYLKDGTNVVKPQFCSASYYTDGYYMVSKAEHEYDANGRRKEAHIPNTERYGLLDSKGNFIIDFSSGYSFVGVSNGVIYVIKDNRYGTVNEKNEVLIPIIYEELEVKGKNWISVKRNGKYAILNPSGKPIIPFQYDYFLGDMLIDEAKNEFLTIVAIGDKNGVINQRNEWVVPLSTMNLIGVSKVSVIAKKNNQYGLLDHNLKPILPFEFESLTFDEGKIVGSKDGIEYNYTMDGKLLNRKEVPKEGTKSMD</sequence>
<comment type="caution">
    <text evidence="2">The sequence shown here is derived from an EMBL/GenBank/DDBJ whole genome shotgun (WGS) entry which is preliminary data.</text>
</comment>
<keyword evidence="3" id="KW-1185">Reference proteome</keyword>
<gene>
    <name evidence="2" type="ORF">ACFS7Y_22705</name>
</gene>
<dbReference type="PANTHER" id="PTHR37841:SF1">
    <property type="entry name" value="DUF3298 DOMAIN-CONTAINING PROTEIN"/>
    <property type="match status" value="1"/>
</dbReference>
<name>A0ABW6BND3_9SPHI</name>
<dbReference type="RefSeq" id="WP_320183701.1">
    <property type="nucleotide sequence ID" value="NZ_CP138332.1"/>
</dbReference>
<organism evidence="2 3">
    <name type="scientific">Sphingobacterium bambusae</name>
    <dbReference type="NCBI Taxonomy" id="662858"/>
    <lineage>
        <taxon>Bacteria</taxon>
        <taxon>Pseudomonadati</taxon>
        <taxon>Bacteroidota</taxon>
        <taxon>Sphingobacteriia</taxon>
        <taxon>Sphingobacteriales</taxon>
        <taxon>Sphingobacteriaceae</taxon>
        <taxon>Sphingobacterium</taxon>
    </lineage>
</organism>